<sequence length="367" mass="41327">MLVANEINHYQAQKYGGSVGHATLKLNLSKAYDRAKVNGELRGVAVSRHGPRVSHLSFVDNTLIFCQVTSEALQCAGRVLSLFEKASGLKVNLEKSSVAFSRNTSNACRLALTDILSVQVVGRHGKYLGLPDGEGRSKNAIFQHLKDWVWAKLQSWECKNLSQAGKVVVLKTVVQSIPVYAMRCFQVPLSTCRKIEGIMADFLWHNNGVRRIHWLAWNKLCECFSNEGLDYRGFLVENRFRATCPDMVSDEFLGQSPLRLDLLRWHFEKHGDYSGRSGYNLVLQGVVSGFSLGSSSSKPSSWNFVWKAAVPPKCHFARLVWALSTIPWGYVNGDHNDPEVWFQGLHRNLDAITFGCALLICWFLMWM</sequence>
<dbReference type="EMBL" id="JACGWL010000015">
    <property type="protein sequence ID" value="KAK4386179.1"/>
    <property type="molecule type" value="Genomic_DNA"/>
</dbReference>
<dbReference type="AlphaFoldDB" id="A0AAE2BI18"/>
<keyword evidence="2" id="KW-1185">Reference proteome</keyword>
<organism evidence="1 2">
    <name type="scientific">Sesamum angolense</name>
    <dbReference type="NCBI Taxonomy" id="2727404"/>
    <lineage>
        <taxon>Eukaryota</taxon>
        <taxon>Viridiplantae</taxon>
        <taxon>Streptophyta</taxon>
        <taxon>Embryophyta</taxon>
        <taxon>Tracheophyta</taxon>
        <taxon>Spermatophyta</taxon>
        <taxon>Magnoliopsida</taxon>
        <taxon>eudicotyledons</taxon>
        <taxon>Gunneridae</taxon>
        <taxon>Pentapetalae</taxon>
        <taxon>asterids</taxon>
        <taxon>lamiids</taxon>
        <taxon>Lamiales</taxon>
        <taxon>Pedaliaceae</taxon>
        <taxon>Sesamum</taxon>
    </lineage>
</organism>
<proteinExistence type="predicted"/>
<comment type="caution">
    <text evidence="1">The sequence shown here is derived from an EMBL/GenBank/DDBJ whole genome shotgun (WGS) entry which is preliminary data.</text>
</comment>
<dbReference type="PANTHER" id="PTHR33116">
    <property type="entry name" value="REVERSE TRANSCRIPTASE ZINC-BINDING DOMAIN-CONTAINING PROTEIN-RELATED-RELATED"/>
    <property type="match status" value="1"/>
</dbReference>
<reference evidence="1" key="1">
    <citation type="submission" date="2020-06" db="EMBL/GenBank/DDBJ databases">
        <authorList>
            <person name="Li T."/>
            <person name="Hu X."/>
            <person name="Zhang T."/>
            <person name="Song X."/>
            <person name="Zhang H."/>
            <person name="Dai N."/>
            <person name="Sheng W."/>
            <person name="Hou X."/>
            <person name="Wei L."/>
        </authorList>
    </citation>
    <scope>NUCLEOTIDE SEQUENCE</scope>
    <source>
        <strain evidence="1">K16</strain>
        <tissue evidence="1">Leaf</tissue>
    </source>
</reference>
<dbReference type="PANTHER" id="PTHR33116:SF86">
    <property type="entry name" value="REVERSE TRANSCRIPTASE DOMAIN-CONTAINING PROTEIN"/>
    <property type="match status" value="1"/>
</dbReference>
<gene>
    <name evidence="1" type="ORF">Sango_2488500</name>
</gene>
<accession>A0AAE2BI18</accession>
<name>A0AAE2BI18_9LAMI</name>
<protein>
    <submittedName>
        <fullName evidence="1">Uncharacterized protein</fullName>
    </submittedName>
</protein>
<dbReference type="Proteomes" id="UP001289374">
    <property type="component" value="Unassembled WGS sequence"/>
</dbReference>
<reference evidence="1" key="2">
    <citation type="journal article" date="2024" name="Plant">
        <title>Genomic evolution and insights into agronomic trait innovations of Sesamum species.</title>
        <authorList>
            <person name="Miao H."/>
            <person name="Wang L."/>
            <person name="Qu L."/>
            <person name="Liu H."/>
            <person name="Sun Y."/>
            <person name="Le M."/>
            <person name="Wang Q."/>
            <person name="Wei S."/>
            <person name="Zheng Y."/>
            <person name="Lin W."/>
            <person name="Duan Y."/>
            <person name="Cao H."/>
            <person name="Xiong S."/>
            <person name="Wang X."/>
            <person name="Wei L."/>
            <person name="Li C."/>
            <person name="Ma Q."/>
            <person name="Ju M."/>
            <person name="Zhao R."/>
            <person name="Li G."/>
            <person name="Mu C."/>
            <person name="Tian Q."/>
            <person name="Mei H."/>
            <person name="Zhang T."/>
            <person name="Gao T."/>
            <person name="Zhang H."/>
        </authorList>
    </citation>
    <scope>NUCLEOTIDE SEQUENCE</scope>
    <source>
        <strain evidence="1">K16</strain>
    </source>
</reference>
<evidence type="ECO:0000313" key="1">
    <source>
        <dbReference type="EMBL" id="KAK4386179.1"/>
    </source>
</evidence>
<evidence type="ECO:0000313" key="2">
    <source>
        <dbReference type="Proteomes" id="UP001289374"/>
    </source>
</evidence>